<gene>
    <name evidence="2" type="ORF">MYP_4985</name>
</gene>
<accession>A0A098LMP6</accession>
<dbReference type="NCBIfam" id="TIGR02117">
    <property type="entry name" value="chp_urease_rgn"/>
    <property type="match status" value="1"/>
</dbReference>
<evidence type="ECO:0000313" key="2">
    <source>
        <dbReference type="EMBL" id="GAL87754.1"/>
    </source>
</evidence>
<protein>
    <recommendedName>
        <fullName evidence="4">Urease-associated protein</fullName>
    </recommendedName>
</protein>
<keyword evidence="1" id="KW-1133">Transmembrane helix</keyword>
<reference evidence="2 3" key="1">
    <citation type="submission" date="2014-09" db="EMBL/GenBank/DDBJ databases">
        <title>Sporocytophaga myxococcoides PG-01 genome sequencing.</title>
        <authorList>
            <person name="Liu L."/>
            <person name="Gao P.J."/>
            <person name="Chen G.J."/>
            <person name="Wang L.S."/>
        </authorList>
    </citation>
    <scope>NUCLEOTIDE SEQUENCE [LARGE SCALE GENOMIC DNA]</scope>
    <source>
        <strain evidence="2 3">PG-01</strain>
    </source>
</reference>
<keyword evidence="1" id="KW-0472">Membrane</keyword>
<evidence type="ECO:0008006" key="4">
    <source>
        <dbReference type="Google" id="ProtNLM"/>
    </source>
</evidence>
<proteinExistence type="predicted"/>
<dbReference type="RefSeq" id="WP_045469813.1">
    <property type="nucleotide sequence ID" value="NZ_BBLT01000016.1"/>
</dbReference>
<name>A0A098LMP6_9BACT</name>
<dbReference type="AlphaFoldDB" id="A0A098LMP6"/>
<dbReference type="STRING" id="153721.MYP_4985"/>
<evidence type="ECO:0000256" key="1">
    <source>
        <dbReference type="SAM" id="Phobius"/>
    </source>
</evidence>
<dbReference type="EMBL" id="BBLT01000016">
    <property type="protein sequence ID" value="GAL87754.1"/>
    <property type="molecule type" value="Genomic_DNA"/>
</dbReference>
<evidence type="ECO:0000313" key="3">
    <source>
        <dbReference type="Proteomes" id="UP000030185"/>
    </source>
</evidence>
<feature type="transmembrane region" description="Helical" evidence="1">
    <location>
        <begin position="12"/>
        <end position="34"/>
    </location>
</feature>
<dbReference type="Pfam" id="PF09601">
    <property type="entry name" value="DUF2459"/>
    <property type="match status" value="1"/>
</dbReference>
<keyword evidence="1" id="KW-0812">Transmembrane</keyword>
<keyword evidence="3" id="KW-1185">Reference proteome</keyword>
<dbReference type="InterPro" id="IPR011727">
    <property type="entry name" value="CHP02117"/>
</dbReference>
<dbReference type="Proteomes" id="UP000030185">
    <property type="component" value="Unassembled WGS sequence"/>
</dbReference>
<comment type="caution">
    <text evidence="2">The sequence shown here is derived from an EMBL/GenBank/DDBJ whole genome shotgun (WGS) entry which is preliminary data.</text>
</comment>
<organism evidence="2 3">
    <name type="scientific">Sporocytophaga myxococcoides</name>
    <dbReference type="NCBI Taxonomy" id="153721"/>
    <lineage>
        <taxon>Bacteria</taxon>
        <taxon>Pseudomonadati</taxon>
        <taxon>Bacteroidota</taxon>
        <taxon>Cytophagia</taxon>
        <taxon>Cytophagales</taxon>
        <taxon>Cytophagaceae</taxon>
        <taxon>Sporocytophaga</taxon>
    </lineage>
</organism>
<dbReference type="eggNOG" id="ENOG502Z9A2">
    <property type="taxonomic scope" value="Bacteria"/>
</dbReference>
<dbReference type="OrthoDB" id="211174at2"/>
<sequence length="225" mass="25908">MKKAVSIIYKSIKYVFVILILYFITALLCTIIPVNNSFTEDEKGVQIFIRSNGVHTDIVVPVKDSVKDWSQELSGLQLYHDNQIKYVAFGWGDKGFYLHTPTWADLKVSTALKAAFWLSTSAMHVTYYPYKPGTDEYTRSIYISSDQYRELVNYIKESFRLNSDGKIEVINCCKYSGLDNEFYEGKGVYSLIKTCNTWTNTGLKEAGVKTALWAPFEWSVMYHRK</sequence>